<feature type="domain" description="NUC153" evidence="7">
    <location>
        <begin position="475"/>
        <end position="502"/>
    </location>
</feature>
<dbReference type="InterPro" id="IPR056551">
    <property type="entry name" value="Beta-prop_NOL10_N"/>
</dbReference>
<keyword evidence="4" id="KW-0677">Repeat</keyword>
<proteinExistence type="inferred from homology"/>
<evidence type="ECO:0000256" key="3">
    <source>
        <dbReference type="ARBA" id="ARBA00022574"/>
    </source>
</evidence>
<dbReference type="OrthoDB" id="273340at2759"/>
<feature type="domain" description="Nucleolar protein 10-like N-terminal" evidence="9">
    <location>
        <begin position="1"/>
        <end position="362"/>
    </location>
</feature>
<protein>
    <submittedName>
        <fullName evidence="10">Nucleolar protein 10</fullName>
    </submittedName>
</protein>
<dbReference type="STRING" id="151549.A0A4C1Y4G0"/>
<accession>A0A4C1Y4G0</accession>
<evidence type="ECO:0000256" key="5">
    <source>
        <dbReference type="ARBA" id="ARBA00023242"/>
    </source>
</evidence>
<comment type="subcellular location">
    <subcellularLocation>
        <location evidence="1">Nucleus</location>
        <location evidence="1">Nucleolus</location>
    </subcellularLocation>
</comment>
<dbReference type="InterPro" id="IPR015943">
    <property type="entry name" value="WD40/YVTN_repeat-like_dom_sf"/>
</dbReference>
<reference evidence="10 11" key="1">
    <citation type="journal article" date="2019" name="Commun. Biol.">
        <title>The bagworm genome reveals a unique fibroin gene that provides high tensile strength.</title>
        <authorList>
            <person name="Kono N."/>
            <person name="Nakamura H."/>
            <person name="Ohtoshi R."/>
            <person name="Tomita M."/>
            <person name="Numata K."/>
            <person name="Arakawa K."/>
        </authorList>
    </citation>
    <scope>NUCLEOTIDE SEQUENCE [LARGE SCALE GENOMIC DNA]</scope>
</reference>
<comment type="caution">
    <text evidence="10">The sequence shown here is derived from an EMBL/GenBank/DDBJ whole genome shotgun (WGS) entry which is preliminary data.</text>
</comment>
<dbReference type="GO" id="GO:0000462">
    <property type="term" value="P:maturation of SSU-rRNA from tricistronic rRNA transcript (SSU-rRNA, 5.8S rRNA, LSU-rRNA)"/>
    <property type="evidence" value="ECO:0007669"/>
    <property type="project" value="TreeGrafter"/>
</dbReference>
<dbReference type="PANTHER" id="PTHR14927">
    <property type="entry name" value="NUCLEOLAR PROTEIN 10"/>
    <property type="match status" value="1"/>
</dbReference>
<keyword evidence="3" id="KW-0853">WD repeat</keyword>
<dbReference type="InterPro" id="IPR040382">
    <property type="entry name" value="NOL10/Enp2"/>
</dbReference>
<evidence type="ECO:0000256" key="2">
    <source>
        <dbReference type="ARBA" id="ARBA00005264"/>
    </source>
</evidence>
<gene>
    <name evidence="10" type="primary">nol10</name>
    <name evidence="10" type="ORF">EVAR_51363_1</name>
</gene>
<evidence type="ECO:0000259" key="7">
    <source>
        <dbReference type="Pfam" id="PF08159"/>
    </source>
</evidence>
<dbReference type="SUPFAM" id="SSF50978">
    <property type="entry name" value="WD40 repeat-like"/>
    <property type="match status" value="1"/>
</dbReference>
<dbReference type="GO" id="GO:0032040">
    <property type="term" value="C:small-subunit processome"/>
    <property type="evidence" value="ECO:0007669"/>
    <property type="project" value="TreeGrafter"/>
</dbReference>
<dbReference type="Gene3D" id="2.130.10.10">
    <property type="entry name" value="YVTN repeat-like/Quinoprotein amine dehydrogenase"/>
    <property type="match status" value="1"/>
</dbReference>
<feature type="compositionally biased region" description="Acidic residues" evidence="6">
    <location>
        <begin position="531"/>
        <end position="546"/>
    </location>
</feature>
<dbReference type="Pfam" id="PF08159">
    <property type="entry name" value="NUC153"/>
    <property type="match status" value="1"/>
</dbReference>
<evidence type="ECO:0000259" key="8">
    <source>
        <dbReference type="Pfam" id="PF23097"/>
    </source>
</evidence>
<dbReference type="InterPro" id="IPR036322">
    <property type="entry name" value="WD40_repeat_dom_sf"/>
</dbReference>
<feature type="domain" description="Nucleolar protein 10-like second" evidence="8">
    <location>
        <begin position="368"/>
        <end position="416"/>
    </location>
</feature>
<evidence type="ECO:0000313" key="10">
    <source>
        <dbReference type="EMBL" id="GBP70253.1"/>
    </source>
</evidence>
<dbReference type="PANTHER" id="PTHR14927:SF0">
    <property type="entry name" value="NUCLEOLAR PROTEIN 10"/>
    <property type="match status" value="1"/>
</dbReference>
<keyword evidence="11" id="KW-1185">Reference proteome</keyword>
<dbReference type="Pfam" id="PF23097">
    <property type="entry name" value="NOL10_2nd"/>
    <property type="match status" value="1"/>
</dbReference>
<dbReference type="InterPro" id="IPR012580">
    <property type="entry name" value="NUC153"/>
</dbReference>
<dbReference type="GO" id="GO:0030686">
    <property type="term" value="C:90S preribosome"/>
    <property type="evidence" value="ECO:0007669"/>
    <property type="project" value="TreeGrafter"/>
</dbReference>
<feature type="region of interest" description="Disordered" evidence="6">
    <location>
        <begin position="521"/>
        <end position="548"/>
    </location>
</feature>
<dbReference type="EMBL" id="BGZK01001068">
    <property type="protein sequence ID" value="GBP70253.1"/>
    <property type="molecule type" value="Genomic_DNA"/>
</dbReference>
<dbReference type="InterPro" id="IPR056550">
    <property type="entry name" value="NOL10_2nd"/>
</dbReference>
<name>A0A4C1Y4G0_EUMVA</name>
<evidence type="ECO:0000256" key="6">
    <source>
        <dbReference type="SAM" id="MobiDB-lite"/>
    </source>
</evidence>
<comment type="similarity">
    <text evidence="2">Belongs to the WD repeat NOL10/ENP2 family.</text>
</comment>
<dbReference type="FunFam" id="2.130.10.10:FF:001909">
    <property type="entry name" value="WD repeat, SAM and U-box domain-containing protein"/>
    <property type="match status" value="1"/>
</dbReference>
<keyword evidence="5" id="KW-0539">Nucleus</keyword>
<evidence type="ECO:0000313" key="11">
    <source>
        <dbReference type="Proteomes" id="UP000299102"/>
    </source>
</evidence>
<sequence>MQVSEIDNVKIYNLSAGKALPDWLTETKKRALLKKNVDLRRRIELIQEFDMPGISTSIRVSKDGQYIMATGIYKPRVKCFDVNNLSLKFERCLDSEVVTFEILSEDYSKMVFLQCDRYVEFHIGHGRHYRLRVPRYGRDLAYHKPSCDLFVVGASSEVYRLNLEAGQFMAPYVTKAPGINCCSVNEEHGLLALGTEAGHVEAWDPRSRSCQGILDCALHCMEDNRTKGVSAITSIEFDGPLRFGVGTETGHILLFDIRSSKPLLIKDHMNDIAIKNIHFHKTMDYVYSMDSSVVKIWDKNTGKQYTSIESSADFNDLCVIPGTGLSLMAVEEQKMQIYYIPSLGPAPRWCAFLDNLTEELESTAAQAVYDDYKFVTKQELEALGLDHLLGTNLLRAYMHGYFVDVRLYKRAKSIADPFAFEEYKKRKIREKIEQERPSRLKVDDNLPKVNRELAAKLMDDNSNKRKKKTGNLLQDDRFKALFENPEFEVDKEAEEYKLLNPVLSRLDTNRSKLQKLQSQTEIIEHTNEEKPDSDDELYEDSSDEEREWVRDLKRQHRNLRRQREEHPEEETDTGDNLRELSHHVQTNCGVREVKQNKVSLGERLLKDDYSTIVTSSGGNKEMKFVMRGSKSDSDNRRKMKKHYQERKQIVRRTGFLTKKKLPKHRRSGNSSGANQKIIVLPGLAILAPHRDYALCLGTGGTALFTALLVLCSRLHLTTHKLDSREEDKSFLYG</sequence>
<dbReference type="Pfam" id="PF23098">
    <property type="entry name" value="Beta-prop_NOL10_N"/>
    <property type="match status" value="1"/>
</dbReference>
<evidence type="ECO:0000259" key="9">
    <source>
        <dbReference type="Pfam" id="PF23098"/>
    </source>
</evidence>
<dbReference type="AlphaFoldDB" id="A0A4C1Y4G0"/>
<evidence type="ECO:0000256" key="1">
    <source>
        <dbReference type="ARBA" id="ARBA00004604"/>
    </source>
</evidence>
<dbReference type="Proteomes" id="UP000299102">
    <property type="component" value="Unassembled WGS sequence"/>
</dbReference>
<organism evidence="10 11">
    <name type="scientific">Eumeta variegata</name>
    <name type="common">Bagworm moth</name>
    <name type="synonym">Eumeta japonica</name>
    <dbReference type="NCBI Taxonomy" id="151549"/>
    <lineage>
        <taxon>Eukaryota</taxon>
        <taxon>Metazoa</taxon>
        <taxon>Ecdysozoa</taxon>
        <taxon>Arthropoda</taxon>
        <taxon>Hexapoda</taxon>
        <taxon>Insecta</taxon>
        <taxon>Pterygota</taxon>
        <taxon>Neoptera</taxon>
        <taxon>Endopterygota</taxon>
        <taxon>Lepidoptera</taxon>
        <taxon>Glossata</taxon>
        <taxon>Ditrysia</taxon>
        <taxon>Tineoidea</taxon>
        <taxon>Psychidae</taxon>
        <taxon>Oiketicinae</taxon>
        <taxon>Eumeta</taxon>
    </lineage>
</organism>
<evidence type="ECO:0000256" key="4">
    <source>
        <dbReference type="ARBA" id="ARBA00022737"/>
    </source>
</evidence>